<organism evidence="2 3">
    <name type="scientific">Algoriphagus oliviformis</name>
    <dbReference type="NCBI Taxonomy" id="2811231"/>
    <lineage>
        <taxon>Bacteria</taxon>
        <taxon>Pseudomonadati</taxon>
        <taxon>Bacteroidota</taxon>
        <taxon>Cytophagia</taxon>
        <taxon>Cytophagales</taxon>
        <taxon>Cyclobacteriaceae</taxon>
        <taxon>Algoriphagus</taxon>
    </lineage>
</organism>
<evidence type="ECO:0000313" key="3">
    <source>
        <dbReference type="Proteomes" id="UP000664317"/>
    </source>
</evidence>
<dbReference type="Pfam" id="PF01266">
    <property type="entry name" value="DAO"/>
    <property type="match status" value="1"/>
</dbReference>
<evidence type="ECO:0000259" key="1">
    <source>
        <dbReference type="Pfam" id="PF01266"/>
    </source>
</evidence>
<name>A0ABS3BZC1_9BACT</name>
<dbReference type="InterPro" id="IPR006076">
    <property type="entry name" value="FAD-dep_OxRdtase"/>
</dbReference>
<gene>
    <name evidence="2" type="ORF">J0A68_02090</name>
</gene>
<feature type="domain" description="FAD dependent oxidoreductase" evidence="1">
    <location>
        <begin position="6"/>
        <end position="338"/>
    </location>
</feature>
<evidence type="ECO:0000313" key="2">
    <source>
        <dbReference type="EMBL" id="MBN7809729.1"/>
    </source>
</evidence>
<reference evidence="2 3" key="1">
    <citation type="submission" date="2021-03" db="EMBL/GenBank/DDBJ databases">
        <title>novel species isolated from a fishpond in China.</title>
        <authorList>
            <person name="Lu H."/>
            <person name="Cai Z."/>
        </authorList>
    </citation>
    <scope>NUCLEOTIDE SEQUENCE [LARGE SCALE GENOMIC DNA]</scope>
    <source>
        <strain evidence="2 3">H41</strain>
    </source>
</reference>
<dbReference type="EMBL" id="JAFKCT010000001">
    <property type="protein sequence ID" value="MBN7809729.1"/>
    <property type="molecule type" value="Genomic_DNA"/>
</dbReference>
<dbReference type="InterPro" id="IPR036188">
    <property type="entry name" value="FAD/NAD-bd_sf"/>
</dbReference>
<dbReference type="Proteomes" id="UP000664317">
    <property type="component" value="Unassembled WGS sequence"/>
</dbReference>
<dbReference type="RefSeq" id="WP_206576528.1">
    <property type="nucleotide sequence ID" value="NZ_JAFKCT010000001.1"/>
</dbReference>
<comment type="caution">
    <text evidence="2">The sequence shown here is derived from an EMBL/GenBank/DDBJ whole genome shotgun (WGS) entry which is preliminary data.</text>
</comment>
<sequence>MPKNKRIAVLGAGGLGACLALELAQRGYQVTLFEAHSEAVRKASFVNEGKIHLGFIYAMDRDFHTSQQMIIGAVHFMDYLKRWISIEAEEVISTPFHYCIHKGSLASGDQLEPHYAQCAQVFGEVSRRFDKKYLGLFDKVYTERLPKSKIETIVNPEYFEDVFLTSEYAVEPRAVAEQLRKSLGQEAAIQLLTGAWVKAVVRREGRLEVRFDQNGLEHRDSFDEVVNCTWNSLLAIDQTLGIEPLHGSWSFRYKFGNKILIPFEASDFPSCTMVQGPFGDSVNFRDRGGFFSWYPIGRTGWSEERLPPDWDGTYSPEYREEIFQASFEQLRHRVPALRSLSFPAESVDPAGGVIFALGNTDVEDADSKLHTRHEVGIRSFDGYHTVNTGKYTLIPYLAVKTADRLEGIS</sequence>
<dbReference type="Gene3D" id="3.50.50.60">
    <property type="entry name" value="FAD/NAD(P)-binding domain"/>
    <property type="match status" value="1"/>
</dbReference>
<protein>
    <submittedName>
        <fullName evidence="2">FAD-dependent oxidoreductase</fullName>
    </submittedName>
</protein>
<keyword evidence="3" id="KW-1185">Reference proteome</keyword>
<dbReference type="SUPFAM" id="SSF51905">
    <property type="entry name" value="FAD/NAD(P)-binding domain"/>
    <property type="match status" value="1"/>
</dbReference>
<dbReference type="PROSITE" id="PS51257">
    <property type="entry name" value="PROKAR_LIPOPROTEIN"/>
    <property type="match status" value="1"/>
</dbReference>
<dbReference type="Gene3D" id="3.30.9.10">
    <property type="entry name" value="D-Amino Acid Oxidase, subunit A, domain 2"/>
    <property type="match status" value="1"/>
</dbReference>
<accession>A0ABS3BZC1</accession>
<proteinExistence type="predicted"/>